<sequence>MSLSDDAEREVREFHEFIEGWLAGRLTDDEYDRAEAVVPDDFEIVSPTGDRRDGETLRADLRNGHGTFADADPPFEIRVANVRTRAESADSCLVTYEEWQRADGGWEGRVSSALFRRADAPNGVEWVHLHETWLPDETDPPA</sequence>
<dbReference type="Pfam" id="PF08472">
    <property type="entry name" value="S6PP_C"/>
    <property type="match status" value="1"/>
</dbReference>
<accession>A0ABD5WPP8</accession>
<comment type="caution">
    <text evidence="2">The sequence shown here is derived from an EMBL/GenBank/DDBJ whole genome shotgun (WGS) entry which is preliminary data.</text>
</comment>
<keyword evidence="3" id="KW-1185">Reference proteome</keyword>
<dbReference type="InterPro" id="IPR013679">
    <property type="entry name" value="SPP_C"/>
</dbReference>
<dbReference type="RefSeq" id="WP_276279479.1">
    <property type="nucleotide sequence ID" value="NZ_CP119809.1"/>
</dbReference>
<dbReference type="GeneID" id="79304054"/>
<protein>
    <recommendedName>
        <fullName evidence="1">Sucrose-phosphatase C-terminal domain-containing protein</fullName>
    </recommendedName>
</protein>
<dbReference type="InterPro" id="IPR032710">
    <property type="entry name" value="NTF2-like_dom_sf"/>
</dbReference>
<dbReference type="Proteomes" id="UP001596407">
    <property type="component" value="Unassembled WGS sequence"/>
</dbReference>
<organism evidence="2 3">
    <name type="scientific">Halorussus caseinilyticus</name>
    <dbReference type="NCBI Taxonomy" id="3034025"/>
    <lineage>
        <taxon>Archaea</taxon>
        <taxon>Methanobacteriati</taxon>
        <taxon>Methanobacteriota</taxon>
        <taxon>Stenosarchaea group</taxon>
        <taxon>Halobacteria</taxon>
        <taxon>Halobacteriales</taxon>
        <taxon>Haladaptataceae</taxon>
        <taxon>Halorussus</taxon>
    </lineage>
</organism>
<dbReference type="EMBL" id="JBHSZH010000005">
    <property type="protein sequence ID" value="MFC7082497.1"/>
    <property type="molecule type" value="Genomic_DNA"/>
</dbReference>
<evidence type="ECO:0000259" key="1">
    <source>
        <dbReference type="Pfam" id="PF08472"/>
    </source>
</evidence>
<evidence type="ECO:0000313" key="2">
    <source>
        <dbReference type="EMBL" id="MFC7082497.1"/>
    </source>
</evidence>
<dbReference type="AlphaFoldDB" id="A0ABD5WPP8"/>
<proteinExistence type="predicted"/>
<dbReference type="Gene3D" id="3.10.450.50">
    <property type="match status" value="1"/>
</dbReference>
<dbReference type="SUPFAM" id="SSF54427">
    <property type="entry name" value="NTF2-like"/>
    <property type="match status" value="1"/>
</dbReference>
<evidence type="ECO:0000313" key="3">
    <source>
        <dbReference type="Proteomes" id="UP001596407"/>
    </source>
</evidence>
<gene>
    <name evidence="2" type="ORF">ACFQJ6_22850</name>
</gene>
<name>A0ABD5WPP8_9EURY</name>
<reference evidence="2 3" key="1">
    <citation type="journal article" date="2019" name="Int. J. Syst. Evol. Microbiol.">
        <title>The Global Catalogue of Microorganisms (GCM) 10K type strain sequencing project: providing services to taxonomists for standard genome sequencing and annotation.</title>
        <authorList>
            <consortium name="The Broad Institute Genomics Platform"/>
            <consortium name="The Broad Institute Genome Sequencing Center for Infectious Disease"/>
            <person name="Wu L."/>
            <person name="Ma J."/>
        </authorList>
    </citation>
    <scope>NUCLEOTIDE SEQUENCE [LARGE SCALE GENOMIC DNA]</scope>
    <source>
        <strain evidence="2 3">DT72</strain>
    </source>
</reference>
<feature type="domain" description="Sucrose-phosphatase C-terminal" evidence="1">
    <location>
        <begin position="9"/>
        <end position="134"/>
    </location>
</feature>